<dbReference type="InterPro" id="IPR012433">
    <property type="entry name" value="Imm11"/>
</dbReference>
<dbReference type="Proteomes" id="UP000244184">
    <property type="component" value="Unassembled WGS sequence"/>
</dbReference>
<sequence length="166" mass="19333">MRDYFLLLDDERIIDKAQPAGLGNNVKFEELPPVSVLPVDYGRSCEYVDWLGKPIRMASDRMKSLMEKYNRYIRFKRVELIDTKQSGQHSYWVMQVPAVECLSPQSEFHPGGTLKRLVLDREQVKGHHMFAIQGILEPYIVVSLDVAESLLRRHWTGFILQKIERA</sequence>
<accession>A0A2T6FUI0</accession>
<evidence type="ECO:0000259" key="1">
    <source>
        <dbReference type="Pfam" id="PF07791"/>
    </source>
</evidence>
<comment type="caution">
    <text evidence="2">The sequence shown here is derived from an EMBL/GenBank/DDBJ whole genome shotgun (WGS) entry which is preliminary data.</text>
</comment>
<gene>
    <name evidence="2" type="ORF">C8Z91_30135</name>
</gene>
<name>A0A2T6FUI0_9BACL</name>
<reference evidence="2 3" key="1">
    <citation type="submission" date="2018-03" db="EMBL/GenBank/DDBJ databases">
        <title>Genome sequence of Paenibacillus elgii strain AC13 an antimicrobial compound producing bacteria.</title>
        <authorList>
            <person name="Kurokawa A.S."/>
            <person name="Araujo J.F."/>
            <person name="Costa R.A."/>
            <person name="Ortega D.B."/>
            <person name="Pires A.S."/>
            <person name="Pappas G.J.Jr."/>
            <person name="Franco O.L."/>
            <person name="Barreto C."/>
            <person name="Magalhaes B.S."/>
            <person name="Kruger R.H."/>
        </authorList>
    </citation>
    <scope>NUCLEOTIDE SEQUENCE [LARGE SCALE GENOMIC DNA]</scope>
    <source>
        <strain evidence="2 3">AC13</strain>
    </source>
</reference>
<dbReference type="Pfam" id="PF07791">
    <property type="entry name" value="Imm11"/>
    <property type="match status" value="1"/>
</dbReference>
<evidence type="ECO:0000313" key="2">
    <source>
        <dbReference type="EMBL" id="PUA35552.1"/>
    </source>
</evidence>
<dbReference type="RefSeq" id="WP_108534515.1">
    <property type="nucleotide sequence ID" value="NZ_PYHP01000081.1"/>
</dbReference>
<organism evidence="2 3">
    <name type="scientific">Paenibacillus elgii</name>
    <dbReference type="NCBI Taxonomy" id="189691"/>
    <lineage>
        <taxon>Bacteria</taxon>
        <taxon>Bacillati</taxon>
        <taxon>Bacillota</taxon>
        <taxon>Bacilli</taxon>
        <taxon>Bacillales</taxon>
        <taxon>Paenibacillaceae</taxon>
        <taxon>Paenibacillus</taxon>
    </lineage>
</organism>
<dbReference type="AlphaFoldDB" id="A0A2T6FUI0"/>
<dbReference type="EMBL" id="PYHP01000081">
    <property type="protein sequence ID" value="PUA35552.1"/>
    <property type="molecule type" value="Genomic_DNA"/>
</dbReference>
<feature type="domain" description="Immunity MXAN-0049 protein" evidence="1">
    <location>
        <begin position="23"/>
        <end position="164"/>
    </location>
</feature>
<evidence type="ECO:0000313" key="3">
    <source>
        <dbReference type="Proteomes" id="UP000244184"/>
    </source>
</evidence>
<proteinExistence type="predicted"/>
<protein>
    <recommendedName>
        <fullName evidence="1">Immunity MXAN-0049 protein domain-containing protein</fullName>
    </recommendedName>
</protein>